<dbReference type="InterPro" id="IPR039874">
    <property type="entry name" value="WAPL"/>
</dbReference>
<accession>A0AAD5RPT1</accession>
<gene>
    <name evidence="4" type="ORF">MKZ38_002553</name>
</gene>
<keyword evidence="5" id="KW-1185">Reference proteome</keyword>
<feature type="compositionally biased region" description="Polar residues" evidence="2">
    <location>
        <begin position="258"/>
        <end position="267"/>
    </location>
</feature>
<comment type="caution">
    <text evidence="4">The sequence shown here is derived from an EMBL/GenBank/DDBJ whole genome shotgun (WGS) entry which is preliminary data.</text>
</comment>
<feature type="region of interest" description="Disordered" evidence="2">
    <location>
        <begin position="1"/>
        <end position="295"/>
    </location>
</feature>
<name>A0AAD5RPT1_9PEZI</name>
<dbReference type="Gene3D" id="1.25.10.10">
    <property type="entry name" value="Leucine-rich Repeat Variant"/>
    <property type="match status" value="1"/>
</dbReference>
<reference evidence="4" key="1">
    <citation type="submission" date="2022-07" db="EMBL/GenBank/DDBJ databases">
        <title>Draft genome sequence of Zalerion maritima ATCC 34329, a (micro)plastics degrading marine fungus.</title>
        <authorList>
            <person name="Paco A."/>
            <person name="Goncalves M.F.M."/>
            <person name="Rocha-Santos T.A.P."/>
            <person name="Alves A."/>
        </authorList>
    </citation>
    <scope>NUCLEOTIDE SEQUENCE</scope>
    <source>
        <strain evidence="4">ATCC 34329</strain>
    </source>
</reference>
<feature type="domain" description="Wings apart-like protein C-terminal" evidence="3">
    <location>
        <begin position="343"/>
        <end position="688"/>
    </location>
</feature>
<dbReference type="Proteomes" id="UP001201980">
    <property type="component" value="Unassembled WGS sequence"/>
</dbReference>
<feature type="compositionally biased region" description="Basic residues" evidence="2">
    <location>
        <begin position="66"/>
        <end position="77"/>
    </location>
</feature>
<evidence type="ECO:0000256" key="1">
    <source>
        <dbReference type="ARBA" id="ARBA00006854"/>
    </source>
</evidence>
<evidence type="ECO:0000313" key="5">
    <source>
        <dbReference type="Proteomes" id="UP001201980"/>
    </source>
</evidence>
<evidence type="ECO:0000259" key="3">
    <source>
        <dbReference type="Pfam" id="PF07814"/>
    </source>
</evidence>
<organism evidence="4 5">
    <name type="scientific">Zalerion maritima</name>
    <dbReference type="NCBI Taxonomy" id="339359"/>
    <lineage>
        <taxon>Eukaryota</taxon>
        <taxon>Fungi</taxon>
        <taxon>Dikarya</taxon>
        <taxon>Ascomycota</taxon>
        <taxon>Pezizomycotina</taxon>
        <taxon>Sordariomycetes</taxon>
        <taxon>Lulworthiomycetidae</taxon>
        <taxon>Lulworthiales</taxon>
        <taxon>Lulworthiaceae</taxon>
        <taxon>Zalerion</taxon>
    </lineage>
</organism>
<feature type="compositionally biased region" description="Polar residues" evidence="2">
    <location>
        <begin position="1"/>
        <end position="13"/>
    </location>
</feature>
<feature type="compositionally biased region" description="Low complexity" evidence="2">
    <location>
        <begin position="38"/>
        <end position="54"/>
    </location>
</feature>
<evidence type="ECO:0000313" key="4">
    <source>
        <dbReference type="EMBL" id="KAJ2900194.1"/>
    </source>
</evidence>
<feature type="compositionally biased region" description="Polar residues" evidence="2">
    <location>
        <begin position="175"/>
        <end position="191"/>
    </location>
</feature>
<proteinExistence type="inferred from homology"/>
<evidence type="ECO:0000256" key="2">
    <source>
        <dbReference type="SAM" id="MobiDB-lite"/>
    </source>
</evidence>
<protein>
    <recommendedName>
        <fullName evidence="3">Wings apart-like protein C-terminal domain-containing protein</fullName>
    </recommendedName>
</protein>
<comment type="similarity">
    <text evidence="1">Belongs to the WAPL family.</text>
</comment>
<dbReference type="PANTHER" id="PTHR22100:SF13">
    <property type="entry name" value="WINGS APART-LIKE PROTEIN HOMOLOG"/>
    <property type="match status" value="1"/>
</dbReference>
<dbReference type="AlphaFoldDB" id="A0AAD5RPT1"/>
<dbReference type="EMBL" id="JAKWBI020000177">
    <property type="protein sequence ID" value="KAJ2900194.1"/>
    <property type="molecule type" value="Genomic_DNA"/>
</dbReference>
<feature type="compositionally biased region" description="Acidic residues" evidence="2">
    <location>
        <begin position="231"/>
        <end position="241"/>
    </location>
</feature>
<dbReference type="InterPro" id="IPR022771">
    <property type="entry name" value="WAPL_C"/>
</dbReference>
<sequence length="807" mass="88430">MNNLSMASRQGLGTSRKPVATYGKHKTRASASPDDDLAASSSSNLESKSTSLPSVPSRSKLLPVGKPRHQLARRPLSKHSPPLAEHNQEKQKQQQQYQHQDAYSFGSDDDGSKSTKPRFNPGTKLKPAPKFTKQAKSPTDPSRRPTYPPSQSLDPTPTDRQPTVTPPRVIAQPLKPSTYQKQSKIPSNISIPDTLETPRSLKRPPPPPSSPPTTVRRRKRRLIDNLQADKDGEEESSDSSDAESSLSLPSSEERGSDNAPSQEFHSPQPQPNSRREAFRRTPQTKPPGLKFTYSSQRTLLSDTSSLDPGGSQDPLAIFALAAPTNAAIYEEEEDLESSQAGGIRTIHEIRQAGQSSRFTDEMEDILDGVGSSSSRSLRISSLIELVDKLQDRKFCKKFRDFGGDSRLFGSVGKETDIIASTALVCVLLSLLGAGQATHITNKMQSRTLVNMVFPLLQVGDDLQTLARQRSSDLSKNGQKKFVSLGPLMKKPTIWEPMKPQTITPQVLALKCLDLTIEQISDQALEGLVGSPVSDKLFEILSESLEDDEYDVSLPDEAPSPPSHELFLSLTVLKVCSVKAMESKERPKWTTQHLPLVVKALHSSLKRHSGGEGFKTRSQVSQVLLNMTNHNTAAAQVLSSDRVLDPILAKLSDELGRVATSSPDNSFSSDALDNLVLLLGVMVNFCEDNISVRAFAVQSDSLDGIIRPLLVHYQKRSEADSVDKTRFNVAFGYLSVLLGYLCSEAPARTKFKALSNEGTLEPLFVSLREFVALHVALEKEAGTGPGELGQKVGMLVAQIEQDERLRNR</sequence>
<dbReference type="InterPro" id="IPR011989">
    <property type="entry name" value="ARM-like"/>
</dbReference>
<feature type="compositionally biased region" description="Polar residues" evidence="2">
    <location>
        <begin position="149"/>
        <end position="163"/>
    </location>
</feature>
<dbReference type="PANTHER" id="PTHR22100">
    <property type="entry name" value="WINGS APART-LIKE PROTEIN HOMOLOG"/>
    <property type="match status" value="1"/>
</dbReference>
<dbReference type="Pfam" id="PF07814">
    <property type="entry name" value="WAPL"/>
    <property type="match status" value="1"/>
</dbReference>